<feature type="chain" id="PRO_5040333301" description="non-specific serine/threonine protein kinase" evidence="14">
    <location>
        <begin position="17"/>
        <end position="929"/>
    </location>
</feature>
<dbReference type="InterPro" id="IPR015943">
    <property type="entry name" value="WD40/YVTN_repeat-like_dom_sf"/>
</dbReference>
<dbReference type="GO" id="GO:0036498">
    <property type="term" value="P:IRE1-mediated unfolded protein response"/>
    <property type="evidence" value="ECO:0007669"/>
    <property type="project" value="TreeGrafter"/>
</dbReference>
<reference evidence="17" key="1">
    <citation type="submission" date="2022-01" db="EMBL/GenBank/DDBJ databases">
        <authorList>
            <person name="King R."/>
        </authorList>
    </citation>
    <scope>NUCLEOTIDE SEQUENCE</scope>
</reference>
<dbReference type="GO" id="GO:1990604">
    <property type="term" value="C:IRE1-TRAF2-ASK1 complex"/>
    <property type="evidence" value="ECO:0007669"/>
    <property type="project" value="TreeGrafter"/>
</dbReference>
<dbReference type="Pfam" id="PF06479">
    <property type="entry name" value="Ribonuc_2-5A"/>
    <property type="match status" value="1"/>
</dbReference>
<dbReference type="Gene3D" id="2.130.10.10">
    <property type="entry name" value="YVTN repeat-like/Quinoprotein amine dehydrogenase"/>
    <property type="match status" value="1"/>
</dbReference>
<dbReference type="Proteomes" id="UP001152798">
    <property type="component" value="Chromosome 3"/>
</dbReference>
<dbReference type="AlphaFoldDB" id="A0A9P0H6R7"/>
<dbReference type="CDD" id="cd13982">
    <property type="entry name" value="STKc_IRE1"/>
    <property type="match status" value="1"/>
</dbReference>
<dbReference type="InterPro" id="IPR011047">
    <property type="entry name" value="Quinoprotein_ADH-like_sf"/>
</dbReference>
<name>A0A9P0H6R7_NEZVI</name>
<evidence type="ECO:0000256" key="5">
    <source>
        <dbReference type="ARBA" id="ARBA00022692"/>
    </source>
</evidence>
<keyword evidence="6 14" id="KW-0732">Signal</keyword>
<dbReference type="InterPro" id="IPR011009">
    <property type="entry name" value="Kinase-like_dom_sf"/>
</dbReference>
<evidence type="ECO:0000256" key="4">
    <source>
        <dbReference type="ARBA" id="ARBA00022679"/>
    </source>
</evidence>
<dbReference type="GO" id="GO:0051082">
    <property type="term" value="F:unfolded protein binding"/>
    <property type="evidence" value="ECO:0007669"/>
    <property type="project" value="TreeGrafter"/>
</dbReference>
<feature type="transmembrane region" description="Helical" evidence="13">
    <location>
        <begin position="394"/>
        <end position="414"/>
    </location>
</feature>
<evidence type="ECO:0000256" key="7">
    <source>
        <dbReference type="ARBA" id="ARBA00022741"/>
    </source>
</evidence>
<dbReference type="EC" id="2.7.11.1" evidence="2"/>
<evidence type="ECO:0000256" key="8">
    <source>
        <dbReference type="ARBA" id="ARBA00022777"/>
    </source>
</evidence>
<dbReference type="SUPFAM" id="SSF56112">
    <property type="entry name" value="Protein kinase-like (PK-like)"/>
    <property type="match status" value="1"/>
</dbReference>
<dbReference type="GO" id="GO:0070059">
    <property type="term" value="P:intrinsic apoptotic signaling pathway in response to endoplasmic reticulum stress"/>
    <property type="evidence" value="ECO:0007669"/>
    <property type="project" value="TreeGrafter"/>
</dbReference>
<dbReference type="SMART" id="SM00220">
    <property type="entry name" value="S_TKc"/>
    <property type="match status" value="1"/>
</dbReference>
<dbReference type="PANTHER" id="PTHR13954">
    <property type="entry name" value="IRE1-RELATED"/>
    <property type="match status" value="1"/>
</dbReference>
<dbReference type="FunFam" id="3.30.200.20:FF:000077">
    <property type="entry name" value="Putative Serine/threonine-protein kinase/endoribonuclease IRE1"/>
    <property type="match status" value="1"/>
</dbReference>
<comment type="subcellular location">
    <subcellularLocation>
        <location evidence="1">Membrane</location>
        <topology evidence="1">Single-pass type I membrane protein</topology>
    </subcellularLocation>
</comment>
<evidence type="ECO:0000313" key="18">
    <source>
        <dbReference type="Proteomes" id="UP001152798"/>
    </source>
</evidence>
<dbReference type="PROSITE" id="PS00108">
    <property type="entry name" value="PROTEIN_KINASE_ST"/>
    <property type="match status" value="1"/>
</dbReference>
<dbReference type="PROSITE" id="PS50011">
    <property type="entry name" value="PROTEIN_KINASE_DOM"/>
    <property type="match status" value="1"/>
</dbReference>
<dbReference type="CDD" id="cd10422">
    <property type="entry name" value="RNase_Ire1"/>
    <property type="match status" value="1"/>
</dbReference>
<dbReference type="InterPro" id="IPR000719">
    <property type="entry name" value="Prot_kinase_dom"/>
</dbReference>
<proteinExistence type="predicted"/>
<dbReference type="InterPro" id="IPR045133">
    <property type="entry name" value="IRE1/2-like"/>
</dbReference>
<gene>
    <name evidence="17" type="ORF">NEZAVI_LOCUS6535</name>
</gene>
<keyword evidence="8" id="KW-0418">Kinase</keyword>
<dbReference type="InterPro" id="IPR010513">
    <property type="entry name" value="KEN_dom"/>
</dbReference>
<dbReference type="EMBL" id="OV725079">
    <property type="protein sequence ID" value="CAH1396472.1"/>
    <property type="molecule type" value="Genomic_DNA"/>
</dbReference>
<dbReference type="PROSITE" id="PS51392">
    <property type="entry name" value="KEN"/>
    <property type="match status" value="1"/>
</dbReference>
<dbReference type="InterPro" id="IPR008271">
    <property type="entry name" value="Ser/Thr_kinase_AS"/>
</dbReference>
<feature type="region of interest" description="Disordered" evidence="12">
    <location>
        <begin position="862"/>
        <end position="894"/>
    </location>
</feature>
<evidence type="ECO:0000259" key="15">
    <source>
        <dbReference type="PROSITE" id="PS50011"/>
    </source>
</evidence>
<keyword evidence="11 13" id="KW-0472">Membrane</keyword>
<evidence type="ECO:0000313" key="17">
    <source>
        <dbReference type="EMBL" id="CAH1396472.1"/>
    </source>
</evidence>
<feature type="signal peptide" evidence="14">
    <location>
        <begin position="1"/>
        <end position="16"/>
    </location>
</feature>
<keyword evidence="3" id="KW-0723">Serine/threonine-protein kinase</keyword>
<dbReference type="SMART" id="SM00564">
    <property type="entry name" value="PQQ"/>
    <property type="match status" value="3"/>
</dbReference>
<dbReference type="PANTHER" id="PTHR13954:SF6">
    <property type="entry name" value="NON-SPECIFIC SERINE_THREONINE PROTEIN KINASE"/>
    <property type="match status" value="1"/>
</dbReference>
<keyword evidence="10 13" id="KW-1133">Transmembrane helix</keyword>
<evidence type="ECO:0000256" key="14">
    <source>
        <dbReference type="SAM" id="SignalP"/>
    </source>
</evidence>
<evidence type="ECO:0000256" key="6">
    <source>
        <dbReference type="ARBA" id="ARBA00022729"/>
    </source>
</evidence>
<dbReference type="SMART" id="SM00580">
    <property type="entry name" value="PUG"/>
    <property type="match status" value="1"/>
</dbReference>
<feature type="domain" description="KEN" evidence="16">
    <location>
        <begin position="708"/>
        <end position="836"/>
    </location>
</feature>
<dbReference type="Gene3D" id="1.10.510.10">
    <property type="entry name" value="Transferase(Phosphotransferase) domain 1"/>
    <property type="match status" value="1"/>
</dbReference>
<dbReference type="GO" id="GO:0004521">
    <property type="term" value="F:RNA endonuclease activity"/>
    <property type="evidence" value="ECO:0007669"/>
    <property type="project" value="InterPro"/>
</dbReference>
<dbReference type="InterPro" id="IPR018391">
    <property type="entry name" value="PQQ_b-propeller_rpt"/>
</dbReference>
<feature type="compositionally biased region" description="Basic residues" evidence="12">
    <location>
        <begin position="865"/>
        <end position="877"/>
    </location>
</feature>
<feature type="compositionally biased region" description="Basic and acidic residues" evidence="12">
    <location>
        <begin position="878"/>
        <end position="894"/>
    </location>
</feature>
<keyword evidence="5 13" id="KW-0812">Transmembrane</keyword>
<sequence>MNFGLSLIINLTLIVACSVLYTSQDNISENNEQSPVTKYLDFDGGLLVVSTLDGSLIGIDQKTGKERWTLKNKPAVKVVMKTKPVVGPLFFPDPRDGSLYLLNTEEKNGLAKLPFSIQQLVADSPTKTSDGIFYLGKKIDSWLSINPLTGEKQELFSTEEFEKICPVQETSSNFLFLGRTEYNLALYDSLKNRHSWNITFSDYSARPLSNDQLSNYGYVHVSGSASGRVRTFDRNSGLLLWEKDFGSPMVSLYWKGVQDVYSIPFTSAADSSLDSLPFILHRDKHQSTLYIGEHNDGFYALPSVADFNVPILSLNTLSSRYLISGPNSEEINNALVAGHYKISSFKKNHFLQITGKSNPVIYGTISNMTEKQKRPVVTSNDTIGNPYLSSESKILVLVIIILTVVFTGMFVYIMRQVREIKQSSQGSNRDSGSGIYQPYTIQKGIVTVGKISFDTQRILGKGCEGTFVFRGEFDGRDVAVKRLLPECFTIADREVQLLRESDSHSNVIRYFSTEQDSQFRYIALELCSATLQDYVEKGIHKDDISCVDLLKQATSGLEHLHSLKIVHRDIKPHNILLAVKNTEPKIRAMISDFGLCKKLANGRMSFSKKSGITGTEGWIAPEMVNTSGRIMSAVDIFSLGCVYYYTLIGKHPFGDPLRRQSNILLGEHKMTHINDDLWKSLILKMISNNPFDRPSATVIKKHPVFWAKNFVLLFFQDISDRIEKESVESEVLIELERGGEAARRDDWRQYIDPEVIEDLGKYRSYRGDSLRDLLRAFRNKRHHYRDLSKIAQELLGDSPELYVHYWLSRFPHLLYHVWSSMQFLQKEVPFASYYDKDYIFPCCKTDIIPQWMLEPKIPLNEPQKMKKSPSKQLRKRTKGDSLRNLYKEKGTNEESREIWIKNGELNGAWRPRHVRDPENKSLIWKLSPS</sequence>
<dbReference type="GO" id="GO:0004674">
    <property type="term" value="F:protein serine/threonine kinase activity"/>
    <property type="evidence" value="ECO:0007669"/>
    <property type="project" value="UniProtKB-KW"/>
</dbReference>
<dbReference type="GO" id="GO:0005524">
    <property type="term" value="F:ATP binding"/>
    <property type="evidence" value="ECO:0007669"/>
    <property type="project" value="UniProtKB-KW"/>
</dbReference>
<accession>A0A9P0H6R7</accession>
<evidence type="ECO:0000256" key="10">
    <source>
        <dbReference type="ARBA" id="ARBA00022989"/>
    </source>
</evidence>
<dbReference type="Gene3D" id="3.30.200.20">
    <property type="entry name" value="Phosphorylase Kinase, domain 1"/>
    <property type="match status" value="1"/>
</dbReference>
<evidence type="ECO:0000256" key="3">
    <source>
        <dbReference type="ARBA" id="ARBA00022527"/>
    </source>
</evidence>
<dbReference type="OrthoDB" id="63989at2759"/>
<evidence type="ECO:0000256" key="9">
    <source>
        <dbReference type="ARBA" id="ARBA00022840"/>
    </source>
</evidence>
<evidence type="ECO:0000256" key="1">
    <source>
        <dbReference type="ARBA" id="ARBA00004479"/>
    </source>
</evidence>
<evidence type="ECO:0000256" key="11">
    <source>
        <dbReference type="ARBA" id="ARBA00023136"/>
    </source>
</evidence>
<evidence type="ECO:0000256" key="13">
    <source>
        <dbReference type="SAM" id="Phobius"/>
    </source>
</evidence>
<dbReference type="SUPFAM" id="SSF50998">
    <property type="entry name" value="Quinoprotein alcohol dehydrogenase-like"/>
    <property type="match status" value="1"/>
</dbReference>
<dbReference type="GO" id="GO:0006397">
    <property type="term" value="P:mRNA processing"/>
    <property type="evidence" value="ECO:0007669"/>
    <property type="project" value="InterPro"/>
</dbReference>
<keyword evidence="18" id="KW-1185">Reference proteome</keyword>
<evidence type="ECO:0000256" key="12">
    <source>
        <dbReference type="SAM" id="MobiDB-lite"/>
    </source>
</evidence>
<protein>
    <recommendedName>
        <fullName evidence="2">non-specific serine/threonine protein kinase</fullName>
        <ecNumber evidence="2">2.7.11.1</ecNumber>
    </recommendedName>
</protein>
<dbReference type="Gene3D" id="1.20.1440.180">
    <property type="entry name" value="KEN domain"/>
    <property type="match status" value="1"/>
</dbReference>
<organism evidence="17 18">
    <name type="scientific">Nezara viridula</name>
    <name type="common">Southern green stink bug</name>
    <name type="synonym">Cimex viridulus</name>
    <dbReference type="NCBI Taxonomy" id="85310"/>
    <lineage>
        <taxon>Eukaryota</taxon>
        <taxon>Metazoa</taxon>
        <taxon>Ecdysozoa</taxon>
        <taxon>Arthropoda</taxon>
        <taxon>Hexapoda</taxon>
        <taxon>Insecta</taxon>
        <taxon>Pterygota</taxon>
        <taxon>Neoptera</taxon>
        <taxon>Paraneoptera</taxon>
        <taxon>Hemiptera</taxon>
        <taxon>Heteroptera</taxon>
        <taxon>Panheteroptera</taxon>
        <taxon>Pentatomomorpha</taxon>
        <taxon>Pentatomoidea</taxon>
        <taxon>Pentatomidae</taxon>
        <taxon>Pentatominae</taxon>
        <taxon>Nezara</taxon>
    </lineage>
</organism>
<dbReference type="Pfam" id="PF00069">
    <property type="entry name" value="Pkinase"/>
    <property type="match status" value="1"/>
</dbReference>
<keyword evidence="4" id="KW-0808">Transferase</keyword>
<feature type="domain" description="Protein kinase" evidence="15">
    <location>
        <begin position="453"/>
        <end position="705"/>
    </location>
</feature>
<evidence type="ECO:0000259" key="16">
    <source>
        <dbReference type="PROSITE" id="PS51392"/>
    </source>
</evidence>
<evidence type="ECO:0000256" key="2">
    <source>
        <dbReference type="ARBA" id="ARBA00012513"/>
    </source>
</evidence>
<keyword evidence="7" id="KW-0547">Nucleotide-binding</keyword>
<dbReference type="InterPro" id="IPR038357">
    <property type="entry name" value="KEN_sf"/>
</dbReference>
<dbReference type="CDD" id="cd09769">
    <property type="entry name" value="Luminal_IRE1"/>
    <property type="match status" value="1"/>
</dbReference>
<keyword evidence="9" id="KW-0067">ATP-binding</keyword>